<name>A0ABV6IX40_9PROT</name>
<evidence type="ECO:0000313" key="3">
    <source>
        <dbReference type="EMBL" id="MFC0388046.1"/>
    </source>
</evidence>
<evidence type="ECO:0000256" key="1">
    <source>
        <dbReference type="SAM" id="MobiDB-lite"/>
    </source>
</evidence>
<feature type="compositionally biased region" description="Pro residues" evidence="1">
    <location>
        <begin position="1"/>
        <end position="16"/>
    </location>
</feature>
<feature type="domain" description="YlxR" evidence="2">
    <location>
        <begin position="35"/>
        <end position="107"/>
    </location>
</feature>
<dbReference type="PANTHER" id="PTHR34215:SF1">
    <property type="entry name" value="YLXR DOMAIN-CONTAINING PROTEIN"/>
    <property type="match status" value="1"/>
</dbReference>
<proteinExistence type="predicted"/>
<dbReference type="InterPro" id="IPR007393">
    <property type="entry name" value="YlxR_dom"/>
</dbReference>
<feature type="compositionally biased region" description="Basic and acidic residues" evidence="1">
    <location>
        <begin position="285"/>
        <end position="295"/>
    </location>
</feature>
<feature type="region of interest" description="Disordered" evidence="1">
    <location>
        <begin position="215"/>
        <end position="305"/>
    </location>
</feature>
<dbReference type="EMBL" id="JBHLVZ010000074">
    <property type="protein sequence ID" value="MFC0388046.1"/>
    <property type="molecule type" value="Genomic_DNA"/>
</dbReference>
<dbReference type="InterPro" id="IPR035931">
    <property type="entry name" value="YlxR-like_sf"/>
</dbReference>
<reference evidence="3 4" key="1">
    <citation type="submission" date="2024-09" db="EMBL/GenBank/DDBJ databases">
        <authorList>
            <person name="Sun Q."/>
            <person name="Mori K."/>
        </authorList>
    </citation>
    <scope>NUCLEOTIDE SEQUENCE [LARGE SCALE GENOMIC DNA]</scope>
    <source>
        <strain evidence="3 4">CCM 7468</strain>
    </source>
</reference>
<sequence length="305" mass="31665">MTPPSTGATPPPPPRQGKPEGVAGLPDAEEKGPLRRCVATRESLPKESMIRFVLGPERVLVPDLGGRMPGRGMWLSARGDVLERALTRGAFMKAARGPVHPIPDLRQSIVDGLRRRIRDQVGLARRAGQAVVGFQQAREWLQAGRAALLVEAADGSASERSRLVGGHGVPVIPVLDAAELGALFGRDHAVHVAVAPGRLAEGILAEAARLSGILDTAPTTPSDGRRAAQGSRKAPGARSPEAPHGAEAARSGRTGKAGHPASGGPEAATRGKPRGGHGPAPRKGGRQEARPRRGGEPAVPVTQEQ</sequence>
<dbReference type="SUPFAM" id="SSF55315">
    <property type="entry name" value="L30e-like"/>
    <property type="match status" value="1"/>
</dbReference>
<dbReference type="Proteomes" id="UP001589789">
    <property type="component" value="Unassembled WGS sequence"/>
</dbReference>
<keyword evidence="4" id="KW-1185">Reference proteome</keyword>
<gene>
    <name evidence="3" type="ORF">ACFFIC_21230</name>
</gene>
<feature type="region of interest" description="Disordered" evidence="1">
    <location>
        <begin position="1"/>
        <end position="34"/>
    </location>
</feature>
<dbReference type="InterPro" id="IPR037465">
    <property type="entry name" value="YlxR"/>
</dbReference>
<dbReference type="PANTHER" id="PTHR34215">
    <property type="entry name" value="BLL0784 PROTEIN"/>
    <property type="match status" value="1"/>
</dbReference>
<accession>A0ABV6IX40</accession>
<organism evidence="3 4">
    <name type="scientific">Muricoccus vinaceus</name>
    <dbReference type="NCBI Taxonomy" id="424704"/>
    <lineage>
        <taxon>Bacteria</taxon>
        <taxon>Pseudomonadati</taxon>
        <taxon>Pseudomonadota</taxon>
        <taxon>Alphaproteobacteria</taxon>
        <taxon>Acetobacterales</taxon>
        <taxon>Roseomonadaceae</taxon>
        <taxon>Muricoccus</taxon>
    </lineage>
</organism>
<evidence type="ECO:0000259" key="2">
    <source>
        <dbReference type="Pfam" id="PF04296"/>
    </source>
</evidence>
<dbReference type="SUPFAM" id="SSF64376">
    <property type="entry name" value="YlxR-like"/>
    <property type="match status" value="1"/>
</dbReference>
<dbReference type="Gene3D" id="3.30.1330.30">
    <property type="match status" value="1"/>
</dbReference>
<dbReference type="RefSeq" id="WP_377054082.1">
    <property type="nucleotide sequence ID" value="NZ_JBHLVZ010000074.1"/>
</dbReference>
<dbReference type="InterPro" id="IPR029064">
    <property type="entry name" value="Ribosomal_eL30-like_sf"/>
</dbReference>
<dbReference type="NCBIfam" id="NF006622">
    <property type="entry name" value="PRK09190.1"/>
    <property type="match status" value="1"/>
</dbReference>
<protein>
    <submittedName>
        <fullName evidence="3">RNA-binding protein</fullName>
    </submittedName>
</protein>
<evidence type="ECO:0000313" key="4">
    <source>
        <dbReference type="Proteomes" id="UP001589789"/>
    </source>
</evidence>
<dbReference type="Pfam" id="PF04296">
    <property type="entry name" value="YlxR"/>
    <property type="match status" value="1"/>
</dbReference>
<comment type="caution">
    <text evidence="3">The sequence shown here is derived from an EMBL/GenBank/DDBJ whole genome shotgun (WGS) entry which is preliminary data.</text>
</comment>